<proteinExistence type="predicted"/>
<dbReference type="Proteomes" id="UP000225707">
    <property type="component" value="Segment"/>
</dbReference>
<reference evidence="1 2" key="1">
    <citation type="submission" date="2017-06" db="EMBL/GenBank/DDBJ databases">
        <title>Characterization of Salmonella Phage vB_SalP_PM43.</title>
        <authorList>
            <person name="Newase S."/>
            <person name="Shashidhar R."/>
            <person name="Kapadnis B."/>
        </authorList>
    </citation>
    <scope>NUCLEOTIDE SEQUENCE [LARGE SCALE GENOMIC DNA]</scope>
</reference>
<evidence type="ECO:0000313" key="1">
    <source>
        <dbReference type="EMBL" id="ASJ79063.1"/>
    </source>
</evidence>
<protein>
    <recommendedName>
        <fullName evidence="3">DUF2560 family protein</fullName>
    </recommendedName>
</protein>
<dbReference type="Pfam" id="PF10834">
    <property type="entry name" value="DUF2560"/>
    <property type="match status" value="1"/>
</dbReference>
<organism evidence="1 2">
    <name type="scientific">Salmonella phage vB_SalP_PM43</name>
    <dbReference type="NCBI Taxonomy" id="2018029"/>
    <lineage>
        <taxon>Viruses</taxon>
        <taxon>Duplodnaviria</taxon>
        <taxon>Heunggongvirae</taxon>
        <taxon>Uroviricota</taxon>
        <taxon>Caudoviricetes</taxon>
        <taxon>Lederbergvirus</taxon>
        <taxon>Salmonella phage ST64T</taxon>
    </lineage>
</organism>
<evidence type="ECO:0008006" key="3">
    <source>
        <dbReference type="Google" id="ProtNLM"/>
    </source>
</evidence>
<dbReference type="InterPro" id="IPR022544">
    <property type="entry name" value="Phage_P22_Orf80"/>
</dbReference>
<accession>A0A220NQY6</accession>
<dbReference type="EMBL" id="MF188997">
    <property type="protein sequence ID" value="ASJ79063.1"/>
    <property type="molecule type" value="Genomic_DNA"/>
</dbReference>
<name>A0A220NQY6_BPST6</name>
<sequence length="118" mass="12875">MAKKILCGGGLMERHRLLQGLFNEWSRQWLIPTTGANTMAEITALTELQQMNLDILRLVQSDTAAAEKAIAFVAGSKLNFELFKDQLVLAQGEGTALARAEKAIREAKEALDLFTAGA</sequence>
<evidence type="ECO:0000313" key="2">
    <source>
        <dbReference type="Proteomes" id="UP000225707"/>
    </source>
</evidence>